<sequence>MTGNVLTISALFLQYITQPSDGIDICYELRCEPFLTYPRTYDLIIADHLLSYSHYNDKREGCLLEDIMLEMDRALCPQGFIIIRDDEFIVSRTKDLAPKFLWDVESHLLEDKQKKMERVLICRKKFWAIV</sequence>
<dbReference type="GO" id="GO:0005768">
    <property type="term" value="C:endosome"/>
    <property type="evidence" value="ECO:0007669"/>
    <property type="project" value="TreeGrafter"/>
</dbReference>
<dbReference type="PANTHER" id="PTHR10108">
    <property type="entry name" value="SAM-DEPENDENT METHYLTRANSFERASE"/>
    <property type="match status" value="1"/>
</dbReference>
<comment type="caution">
    <text evidence="8">The sequence shown here is derived from an EMBL/GenBank/DDBJ whole genome shotgun (WGS) entry which is preliminary data.</text>
</comment>
<dbReference type="OrthoDB" id="2013972at2759"/>
<dbReference type="InterPro" id="IPR004159">
    <property type="entry name" value="Put_SAM_MeTrfase"/>
</dbReference>
<accession>A0A9Q0KKF3</accession>
<dbReference type="Proteomes" id="UP001141806">
    <property type="component" value="Unassembled WGS sequence"/>
</dbReference>
<evidence type="ECO:0000256" key="2">
    <source>
        <dbReference type="ARBA" id="ARBA00008361"/>
    </source>
</evidence>
<dbReference type="AlphaFoldDB" id="A0A9Q0KKF3"/>
<evidence type="ECO:0000256" key="4">
    <source>
        <dbReference type="ARBA" id="ARBA00022968"/>
    </source>
</evidence>
<dbReference type="GO" id="GO:0008168">
    <property type="term" value="F:methyltransferase activity"/>
    <property type="evidence" value="ECO:0007669"/>
    <property type="project" value="UniProtKB-UniRule"/>
</dbReference>
<evidence type="ECO:0000256" key="3">
    <source>
        <dbReference type="ARBA" id="ARBA00022603"/>
    </source>
</evidence>
<evidence type="ECO:0000256" key="5">
    <source>
        <dbReference type="ARBA" id="ARBA00037847"/>
    </source>
</evidence>
<name>A0A9Q0KKF3_9MAGN</name>
<dbReference type="PANTHER" id="PTHR10108:SF37">
    <property type="entry name" value="METHYLTRANSFERASE PMT6-RELATED"/>
    <property type="match status" value="1"/>
</dbReference>
<dbReference type="Pfam" id="PF03141">
    <property type="entry name" value="Methyltransf_29"/>
    <property type="match status" value="1"/>
</dbReference>
<protein>
    <recommendedName>
        <fullName evidence="6">Methyltransferase</fullName>
        <ecNumber evidence="6">2.1.1.-</ecNumber>
    </recommendedName>
</protein>
<keyword evidence="6" id="KW-0808">Transferase</keyword>
<keyword evidence="7" id="KW-0732">Signal</keyword>
<dbReference type="EC" id="2.1.1.-" evidence="6"/>
<keyword evidence="6" id="KW-0325">Glycoprotein</keyword>
<evidence type="ECO:0000313" key="9">
    <source>
        <dbReference type="Proteomes" id="UP001141806"/>
    </source>
</evidence>
<keyword evidence="4 6" id="KW-0735">Signal-anchor</keyword>
<reference evidence="8" key="1">
    <citation type="journal article" date="2023" name="Plant J.">
        <title>The genome of the king protea, Protea cynaroides.</title>
        <authorList>
            <person name="Chang J."/>
            <person name="Duong T.A."/>
            <person name="Schoeman C."/>
            <person name="Ma X."/>
            <person name="Roodt D."/>
            <person name="Barker N."/>
            <person name="Li Z."/>
            <person name="Van de Peer Y."/>
            <person name="Mizrachi E."/>
        </authorList>
    </citation>
    <scope>NUCLEOTIDE SEQUENCE</scope>
    <source>
        <tissue evidence="8">Young leaves</tissue>
    </source>
</reference>
<dbReference type="SUPFAM" id="SSF53335">
    <property type="entry name" value="S-adenosyl-L-methionine-dependent methyltransferases"/>
    <property type="match status" value="1"/>
</dbReference>
<comment type="subcellular location">
    <subcellularLocation>
        <location evidence="5">Endomembrane system</location>
        <topology evidence="5">Single-pass membrane protein</topology>
    </subcellularLocation>
    <subcellularLocation>
        <location evidence="1 6">Membrane</location>
        <topology evidence="1 6">Single-pass type II membrane protein</topology>
    </subcellularLocation>
</comment>
<comment type="similarity">
    <text evidence="2 6">Belongs to the methyltransferase superfamily.</text>
</comment>
<keyword evidence="9" id="KW-1185">Reference proteome</keyword>
<organism evidence="8 9">
    <name type="scientific">Protea cynaroides</name>
    <dbReference type="NCBI Taxonomy" id="273540"/>
    <lineage>
        <taxon>Eukaryota</taxon>
        <taxon>Viridiplantae</taxon>
        <taxon>Streptophyta</taxon>
        <taxon>Embryophyta</taxon>
        <taxon>Tracheophyta</taxon>
        <taxon>Spermatophyta</taxon>
        <taxon>Magnoliopsida</taxon>
        <taxon>Proteales</taxon>
        <taxon>Proteaceae</taxon>
        <taxon>Protea</taxon>
    </lineage>
</organism>
<dbReference type="GO" id="GO:0005802">
    <property type="term" value="C:trans-Golgi network"/>
    <property type="evidence" value="ECO:0007669"/>
    <property type="project" value="TreeGrafter"/>
</dbReference>
<proteinExistence type="inferred from homology"/>
<evidence type="ECO:0000256" key="7">
    <source>
        <dbReference type="SAM" id="SignalP"/>
    </source>
</evidence>
<dbReference type="EMBL" id="JAMYWD010000005">
    <property type="protein sequence ID" value="KAJ4972131.1"/>
    <property type="molecule type" value="Genomic_DNA"/>
</dbReference>
<evidence type="ECO:0000256" key="6">
    <source>
        <dbReference type="RuleBase" id="RU366043"/>
    </source>
</evidence>
<keyword evidence="4 6" id="KW-0812">Transmembrane</keyword>
<evidence type="ECO:0000256" key="1">
    <source>
        <dbReference type="ARBA" id="ARBA00004606"/>
    </source>
</evidence>
<feature type="chain" id="PRO_5040393315" description="Methyltransferase" evidence="7">
    <location>
        <begin position="23"/>
        <end position="130"/>
    </location>
</feature>
<dbReference type="GO" id="GO:0016020">
    <property type="term" value="C:membrane"/>
    <property type="evidence" value="ECO:0007669"/>
    <property type="project" value="UniProtKB-SubCell"/>
</dbReference>
<feature type="signal peptide" evidence="7">
    <location>
        <begin position="1"/>
        <end position="22"/>
    </location>
</feature>
<dbReference type="GO" id="GO:0032259">
    <property type="term" value="P:methylation"/>
    <property type="evidence" value="ECO:0007669"/>
    <property type="project" value="UniProtKB-KW"/>
</dbReference>
<gene>
    <name evidence="8" type="ORF">NE237_005230</name>
</gene>
<dbReference type="InterPro" id="IPR029063">
    <property type="entry name" value="SAM-dependent_MTases_sf"/>
</dbReference>
<evidence type="ECO:0000313" key="8">
    <source>
        <dbReference type="EMBL" id="KAJ4972131.1"/>
    </source>
</evidence>
<keyword evidence="3 6" id="KW-0489">Methyltransferase</keyword>